<gene>
    <name evidence="2" type="ORF">Pan44_46030</name>
</gene>
<proteinExistence type="predicted"/>
<name>A0A517SK97_9PLAN</name>
<dbReference type="KEGG" id="ccos:Pan44_46030"/>
<dbReference type="AlphaFoldDB" id="A0A517SK97"/>
<accession>A0A517SK97</accession>
<dbReference type="InParanoid" id="A0A517SK97"/>
<evidence type="ECO:0000313" key="3">
    <source>
        <dbReference type="Proteomes" id="UP000315700"/>
    </source>
</evidence>
<dbReference type="RefSeq" id="WP_145034013.1">
    <property type="nucleotide sequence ID" value="NZ_CP036271.1"/>
</dbReference>
<dbReference type="EMBL" id="CP036271">
    <property type="protein sequence ID" value="QDT56547.1"/>
    <property type="molecule type" value="Genomic_DNA"/>
</dbReference>
<reference evidence="2 3" key="1">
    <citation type="submission" date="2019-02" db="EMBL/GenBank/DDBJ databases">
        <title>Deep-cultivation of Planctomycetes and their phenomic and genomic characterization uncovers novel biology.</title>
        <authorList>
            <person name="Wiegand S."/>
            <person name="Jogler M."/>
            <person name="Boedeker C."/>
            <person name="Pinto D."/>
            <person name="Vollmers J."/>
            <person name="Rivas-Marin E."/>
            <person name="Kohn T."/>
            <person name="Peeters S.H."/>
            <person name="Heuer A."/>
            <person name="Rast P."/>
            <person name="Oberbeckmann S."/>
            <person name="Bunk B."/>
            <person name="Jeske O."/>
            <person name="Meyerdierks A."/>
            <person name="Storesund J.E."/>
            <person name="Kallscheuer N."/>
            <person name="Luecker S."/>
            <person name="Lage O.M."/>
            <person name="Pohl T."/>
            <person name="Merkel B.J."/>
            <person name="Hornburger P."/>
            <person name="Mueller R.-W."/>
            <person name="Bruemmer F."/>
            <person name="Labrenz M."/>
            <person name="Spormann A.M."/>
            <person name="Op den Camp H."/>
            <person name="Overmann J."/>
            <person name="Amann R."/>
            <person name="Jetten M.S.M."/>
            <person name="Mascher T."/>
            <person name="Medema M.H."/>
            <person name="Devos D.P."/>
            <person name="Kaster A.-K."/>
            <person name="Ovreas L."/>
            <person name="Rohde M."/>
            <person name="Galperin M.Y."/>
            <person name="Jogler C."/>
        </authorList>
    </citation>
    <scope>NUCLEOTIDE SEQUENCE [LARGE SCALE GENOMIC DNA]</scope>
    <source>
        <strain evidence="2 3">Pan44</strain>
    </source>
</reference>
<protein>
    <submittedName>
        <fullName evidence="2">Uncharacterized protein</fullName>
    </submittedName>
</protein>
<sequence length="148" mass="16180">MFPQLVTTLTLAATLLHSVLGCCWHHDHEAKAEPRSTHSTCCTCHSGQRAETVGSGRESTPLDDESSPASPEPGRHSHECCSEIGCVYVVADEGGSFLNVVEWNTVVLPTPLVQPSASLGERLEFLRDFSLPRLAAQELRAWLQVWTV</sequence>
<dbReference type="Proteomes" id="UP000315700">
    <property type="component" value="Chromosome"/>
</dbReference>
<evidence type="ECO:0000256" key="1">
    <source>
        <dbReference type="SAM" id="MobiDB-lite"/>
    </source>
</evidence>
<evidence type="ECO:0000313" key="2">
    <source>
        <dbReference type="EMBL" id="QDT56547.1"/>
    </source>
</evidence>
<organism evidence="2 3">
    <name type="scientific">Caulifigura coniformis</name>
    <dbReference type="NCBI Taxonomy" id="2527983"/>
    <lineage>
        <taxon>Bacteria</taxon>
        <taxon>Pseudomonadati</taxon>
        <taxon>Planctomycetota</taxon>
        <taxon>Planctomycetia</taxon>
        <taxon>Planctomycetales</taxon>
        <taxon>Planctomycetaceae</taxon>
        <taxon>Caulifigura</taxon>
    </lineage>
</organism>
<dbReference type="OrthoDB" id="273080at2"/>
<feature type="region of interest" description="Disordered" evidence="1">
    <location>
        <begin position="51"/>
        <end position="76"/>
    </location>
</feature>
<keyword evidence="3" id="KW-1185">Reference proteome</keyword>